<comment type="caution">
    <text evidence="3">The sequence shown here is derived from an EMBL/GenBank/DDBJ whole genome shotgun (WGS) entry which is preliminary data.</text>
</comment>
<dbReference type="InterPro" id="IPR047589">
    <property type="entry name" value="DUF11_rpt"/>
</dbReference>
<evidence type="ECO:0000259" key="2">
    <source>
        <dbReference type="Pfam" id="PF18962"/>
    </source>
</evidence>
<gene>
    <name evidence="3" type="ORF">ACFOOI_00735</name>
</gene>
<keyword evidence="4" id="KW-1185">Reference proteome</keyword>
<evidence type="ECO:0000259" key="1">
    <source>
        <dbReference type="Pfam" id="PF01345"/>
    </source>
</evidence>
<sequence length="667" mass="73780">MSKFYTNFIRSFLFSFGMFFLGGYTLTFAKTINHEDDKNDTLRVNCTFPSYTTSNTDVTSSTNNDGKLLILNIYNTTHYEIIEGTNTPFDFAASTVFDQTQNKIEIKNISNPTGYKIYRVRLYNESPTCFSEQTIVFEHMNFAVNREYTRLELVQGVNNSTPKSGDLVTFSTIVQNKGTKTAENVEIKVVSTETLETVTFYTEKGTYSSLGNTWVIGSLEGGKSVKLVVTAKVRAEGLSYFSSYIAKEGTSSFTYAQAQLDGVEGSKRSGTSCVTVPIAIKNDEVYNVVLKEYKSVKFYYKDASGNFSEINDKTNPALAVINKDSSLTVKQSGEYSFSKKVGDCNISSCCPIIVESCSGPGIVVDSIFCSTTVDSYSIIVHLNNDQFSIIEKVFFAMSNLNFPVLTNYLNRINALPLTSSSGFVTSLGNSKYKIENIPAFMPNVTLVSSDLTGKCRSTRIVNAPNCTAKPLGMPNLAEQVQFMTAGEFAPAFSVISKPKGVDIVWFADDVGNKVIHKGKKFRPKEPGDYYVAFFDSKNNYTGLLRKAEMREIKSDAPGKFDGVNVCDCDNPLLVPQGDLGDLTMAKAFPNPVSDILTVEYRVPKTSTESTLNFTNVNGKLMKVLPINKNTNLIKVDTIKWADGLYFYSLIVDGVRMINQKIVVSHSL</sequence>
<reference evidence="4" key="1">
    <citation type="journal article" date="2019" name="Int. J. Syst. Evol. Microbiol.">
        <title>The Global Catalogue of Microorganisms (GCM) 10K type strain sequencing project: providing services to taxonomists for standard genome sequencing and annotation.</title>
        <authorList>
            <consortium name="The Broad Institute Genomics Platform"/>
            <consortium name="The Broad Institute Genome Sequencing Center for Infectious Disease"/>
            <person name="Wu L."/>
            <person name="Ma J."/>
        </authorList>
    </citation>
    <scope>NUCLEOTIDE SEQUENCE [LARGE SCALE GENOMIC DNA]</scope>
    <source>
        <strain evidence="4">CECT 7956</strain>
    </source>
</reference>
<organism evidence="3 4">
    <name type="scientific">Lacihabitans lacunae</name>
    <dbReference type="NCBI Taxonomy" id="1028214"/>
    <lineage>
        <taxon>Bacteria</taxon>
        <taxon>Pseudomonadati</taxon>
        <taxon>Bacteroidota</taxon>
        <taxon>Cytophagia</taxon>
        <taxon>Cytophagales</taxon>
        <taxon>Leadbetterellaceae</taxon>
        <taxon>Lacihabitans</taxon>
    </lineage>
</organism>
<dbReference type="Proteomes" id="UP001595616">
    <property type="component" value="Unassembled WGS sequence"/>
</dbReference>
<dbReference type="EMBL" id="JBHRYQ010000001">
    <property type="protein sequence ID" value="MFC3809163.1"/>
    <property type="molecule type" value="Genomic_DNA"/>
</dbReference>
<dbReference type="Gene3D" id="2.60.40.10">
    <property type="entry name" value="Immunoglobulins"/>
    <property type="match status" value="1"/>
</dbReference>
<feature type="domain" description="DUF11" evidence="1">
    <location>
        <begin position="151"/>
        <end position="237"/>
    </location>
</feature>
<name>A0ABV7YP82_9BACT</name>
<dbReference type="Pfam" id="PF18962">
    <property type="entry name" value="Por_Secre_tail"/>
    <property type="match status" value="1"/>
</dbReference>
<dbReference type="InterPro" id="IPR026444">
    <property type="entry name" value="Secre_tail"/>
</dbReference>
<evidence type="ECO:0000313" key="3">
    <source>
        <dbReference type="EMBL" id="MFC3809163.1"/>
    </source>
</evidence>
<feature type="domain" description="Secretion system C-terminal sorting" evidence="2">
    <location>
        <begin position="588"/>
        <end position="663"/>
    </location>
</feature>
<proteinExistence type="predicted"/>
<evidence type="ECO:0000313" key="4">
    <source>
        <dbReference type="Proteomes" id="UP001595616"/>
    </source>
</evidence>
<dbReference type="InterPro" id="IPR013783">
    <property type="entry name" value="Ig-like_fold"/>
</dbReference>
<protein>
    <submittedName>
        <fullName evidence="3">T9SS type A sorting domain-containing protein</fullName>
    </submittedName>
</protein>
<accession>A0ABV7YP82</accession>
<dbReference type="RefSeq" id="WP_379833842.1">
    <property type="nucleotide sequence ID" value="NZ_JBHRYQ010000001.1"/>
</dbReference>
<dbReference type="NCBIfam" id="TIGR04183">
    <property type="entry name" value="Por_Secre_tail"/>
    <property type="match status" value="1"/>
</dbReference>
<dbReference type="Pfam" id="PF01345">
    <property type="entry name" value="DUF11"/>
    <property type="match status" value="1"/>
</dbReference>
<dbReference type="NCBIfam" id="TIGR01451">
    <property type="entry name" value="B_ant_repeat"/>
    <property type="match status" value="1"/>
</dbReference>
<dbReference type="InterPro" id="IPR001434">
    <property type="entry name" value="OmcB-like_DUF11"/>
</dbReference>